<dbReference type="GO" id="GO:0016301">
    <property type="term" value="F:kinase activity"/>
    <property type="evidence" value="ECO:0007669"/>
    <property type="project" value="UniProtKB-KW"/>
</dbReference>
<keyword evidence="2" id="KW-1185">Reference proteome</keyword>
<organism evidence="1 2">
    <name type="scientific">Candidatus Methylocalor cossyra</name>
    <dbReference type="NCBI Taxonomy" id="3108543"/>
    <lineage>
        <taxon>Bacteria</taxon>
        <taxon>Pseudomonadati</taxon>
        <taxon>Pseudomonadota</taxon>
        <taxon>Gammaproteobacteria</taxon>
        <taxon>Methylococcales</taxon>
        <taxon>Methylococcaceae</taxon>
        <taxon>Candidatus Methylocalor</taxon>
    </lineage>
</organism>
<reference evidence="1 2" key="1">
    <citation type="submission" date="2024-04" db="EMBL/GenBank/DDBJ databases">
        <authorList>
            <person name="Cremers G."/>
        </authorList>
    </citation>
    <scope>NUCLEOTIDE SEQUENCE [LARGE SCALE GENOMIC DNA]</scope>
    <source>
        <strain evidence="1">MeCH1-AG</strain>
    </source>
</reference>
<dbReference type="NCBIfam" id="TIGR04352">
    <property type="entry name" value="HprK_rel_A"/>
    <property type="match status" value="1"/>
</dbReference>
<protein>
    <submittedName>
        <fullName evidence="1">HprK-related kinase A</fullName>
    </submittedName>
</protein>
<accession>A0ABM9NLZ5</accession>
<keyword evidence="1" id="KW-0418">Kinase</keyword>
<name>A0ABM9NLZ5_9GAMM</name>
<evidence type="ECO:0000313" key="2">
    <source>
        <dbReference type="Proteomes" id="UP001497493"/>
    </source>
</evidence>
<gene>
    <name evidence="1" type="ORF">MECH1_V1_2884</name>
</gene>
<dbReference type="RefSeq" id="WP_348758163.1">
    <property type="nucleotide sequence ID" value="NZ_OZ026884.1"/>
</dbReference>
<sequence>MLVRTLIVQSPSPVGLAERLRAPAGVALQMGPFVVRIRARLRGLAEPLQVLYGDYPTVDGDGLADFHVSLERPRNLRGWVQPQALFKLDGRSLFEPFPEDTALPLFEWGLNYCVARRSHQYLMLHAAAVERGGRVLLLPAVPGSGKSTLCAALAHRGWRLFSDEFGLFDFKHRRFVGFPRPVALKNESIEVIRRFAPEAVFGPLFPKTRKGTVAHLRPPTAAVRRMAEGAEPGWIVFPKYAAGSPLLIRSLPKAQSFLRLAHNSFNYEITGADGFRAVGAIVRACECYELTYSDLEQAVAHLDRLTA</sequence>
<dbReference type="InterPro" id="IPR027417">
    <property type="entry name" value="P-loop_NTPase"/>
</dbReference>
<keyword evidence="1" id="KW-0808">Transferase</keyword>
<dbReference type="Gene3D" id="3.40.50.300">
    <property type="entry name" value="P-loop containing nucleotide triphosphate hydrolases"/>
    <property type="match status" value="1"/>
</dbReference>
<proteinExistence type="predicted"/>
<dbReference type="EMBL" id="OZ026884">
    <property type="protein sequence ID" value="CAL1241660.1"/>
    <property type="molecule type" value="Genomic_DNA"/>
</dbReference>
<dbReference type="Proteomes" id="UP001497493">
    <property type="component" value="Chromosome"/>
</dbReference>
<evidence type="ECO:0000313" key="1">
    <source>
        <dbReference type="EMBL" id="CAL1241660.1"/>
    </source>
</evidence>
<dbReference type="InterPro" id="IPR027600">
    <property type="entry name" value="HprK-rel_A"/>
</dbReference>
<dbReference type="SUPFAM" id="SSF53795">
    <property type="entry name" value="PEP carboxykinase-like"/>
    <property type="match status" value="1"/>
</dbReference>